<dbReference type="EMBL" id="JACHFK010000011">
    <property type="protein sequence ID" value="MBB5378273.1"/>
    <property type="molecule type" value="Genomic_DNA"/>
</dbReference>
<proteinExistence type="predicted"/>
<dbReference type="InterPro" id="IPR036249">
    <property type="entry name" value="Thioredoxin-like_sf"/>
</dbReference>
<protein>
    <submittedName>
        <fullName evidence="2">Glutaredoxin</fullName>
    </submittedName>
    <submittedName>
        <fullName evidence="1">NrdH-redoxin</fullName>
    </submittedName>
</protein>
<dbReference type="CDD" id="cd02976">
    <property type="entry name" value="NrdH"/>
    <property type="match status" value="1"/>
</dbReference>
<organism evidence="2 3">
    <name type="scientific">Deinococcus metalli</name>
    <dbReference type="NCBI Taxonomy" id="1141878"/>
    <lineage>
        <taxon>Bacteria</taxon>
        <taxon>Thermotogati</taxon>
        <taxon>Deinococcota</taxon>
        <taxon>Deinococci</taxon>
        <taxon>Deinococcales</taxon>
        <taxon>Deinococcaceae</taxon>
        <taxon>Deinococcus</taxon>
    </lineage>
</organism>
<dbReference type="AlphaFoldDB" id="A0A7W8NSR8"/>
<dbReference type="PANTHER" id="PTHR33558:SF1">
    <property type="entry name" value="GLUTAREDOXIN-LIKE PROTEIN C5ORF63 HOMOLOG"/>
    <property type="match status" value="1"/>
</dbReference>
<dbReference type="SUPFAM" id="SSF52833">
    <property type="entry name" value="Thioredoxin-like"/>
    <property type="match status" value="1"/>
</dbReference>
<evidence type="ECO:0000313" key="4">
    <source>
        <dbReference type="Proteomes" id="UP000619376"/>
    </source>
</evidence>
<gene>
    <name evidence="1" type="ORF">GCM10017781_37120</name>
    <name evidence="2" type="ORF">HNQ07_003774</name>
</gene>
<dbReference type="Gene3D" id="3.40.30.10">
    <property type="entry name" value="Glutaredoxin"/>
    <property type="match status" value="1"/>
</dbReference>
<evidence type="ECO:0000313" key="3">
    <source>
        <dbReference type="Proteomes" id="UP000539473"/>
    </source>
</evidence>
<comment type="caution">
    <text evidence="2">The sequence shown here is derived from an EMBL/GenBank/DDBJ whole genome shotgun (WGS) entry which is preliminary data.</text>
</comment>
<accession>A0A7W8NSR8</accession>
<reference evidence="4" key="2">
    <citation type="journal article" date="2019" name="Int. J. Syst. Evol. Microbiol.">
        <title>The Global Catalogue of Microorganisms (GCM) 10K type strain sequencing project: providing services to taxonomists for standard genome sequencing and annotation.</title>
        <authorList>
            <consortium name="The Broad Institute Genomics Platform"/>
            <consortium name="The Broad Institute Genome Sequencing Center for Infectious Disease"/>
            <person name="Wu L."/>
            <person name="Ma J."/>
        </authorList>
    </citation>
    <scope>NUCLEOTIDE SEQUENCE [LARGE SCALE GENOMIC DNA]</scope>
    <source>
        <strain evidence="4">CGMCC 1.18437</strain>
    </source>
</reference>
<dbReference type="InterPro" id="IPR052565">
    <property type="entry name" value="Glutaredoxin-like_YDR286C"/>
</dbReference>
<reference evidence="1" key="1">
    <citation type="journal article" date="2014" name="Int. J. Syst. Evol. Microbiol.">
        <title>Complete genome of a new Firmicutes species belonging to the dominant human colonic microbiota ('Ruminococcus bicirculans') reveals two chromosomes and a selective capacity to utilize plant glucans.</title>
        <authorList>
            <consortium name="NISC Comparative Sequencing Program"/>
            <person name="Wegmann U."/>
            <person name="Louis P."/>
            <person name="Goesmann A."/>
            <person name="Henrissat B."/>
            <person name="Duncan S.H."/>
            <person name="Flint H.J."/>
        </authorList>
    </citation>
    <scope>NUCLEOTIDE SEQUENCE</scope>
    <source>
        <strain evidence="1">CGMCC 1.18437</strain>
    </source>
</reference>
<dbReference type="RefSeq" id="WP_184114618.1">
    <property type="nucleotide sequence ID" value="NZ_BNAJ01000011.1"/>
</dbReference>
<dbReference type="InterPro" id="IPR008554">
    <property type="entry name" value="Glutaredoxin-like"/>
</dbReference>
<evidence type="ECO:0000313" key="1">
    <source>
        <dbReference type="EMBL" id="GHF57341.1"/>
    </source>
</evidence>
<reference evidence="1" key="4">
    <citation type="submission" date="2024-05" db="EMBL/GenBank/DDBJ databases">
        <authorList>
            <person name="Sun Q."/>
            <person name="Zhou Y."/>
        </authorList>
    </citation>
    <scope>NUCLEOTIDE SEQUENCE</scope>
    <source>
        <strain evidence="1">CGMCC 1.18437</strain>
    </source>
</reference>
<dbReference type="EMBL" id="BNAJ01000011">
    <property type="protein sequence ID" value="GHF57341.1"/>
    <property type="molecule type" value="Genomic_DNA"/>
</dbReference>
<evidence type="ECO:0000313" key="2">
    <source>
        <dbReference type="EMBL" id="MBB5378273.1"/>
    </source>
</evidence>
<keyword evidence="4" id="KW-1185">Reference proteome</keyword>
<dbReference type="PANTHER" id="PTHR33558">
    <property type="entry name" value="GLUTAREDOXIN-LIKE PROTEIN C5ORF63 HOMOLOG"/>
    <property type="match status" value="1"/>
</dbReference>
<reference evidence="2 3" key="3">
    <citation type="submission" date="2020-08" db="EMBL/GenBank/DDBJ databases">
        <title>Genomic Encyclopedia of Type Strains, Phase IV (KMG-IV): sequencing the most valuable type-strain genomes for metagenomic binning, comparative biology and taxonomic classification.</title>
        <authorList>
            <person name="Goeker M."/>
        </authorList>
    </citation>
    <scope>NUCLEOTIDE SEQUENCE [LARGE SCALE GENOMIC DNA]</scope>
    <source>
        <strain evidence="2 3">DSM 27521</strain>
    </source>
</reference>
<dbReference type="Proteomes" id="UP000619376">
    <property type="component" value="Unassembled WGS sequence"/>
</dbReference>
<dbReference type="Proteomes" id="UP000539473">
    <property type="component" value="Unassembled WGS sequence"/>
</dbReference>
<name>A0A7W8NSR8_9DEIO</name>
<dbReference type="Pfam" id="PF05768">
    <property type="entry name" value="Glrx-like"/>
    <property type="match status" value="1"/>
</dbReference>
<sequence>MALPELILYTRAGCHLCELAEEHLRALDFRYRPVDVDHDAALRAHYGDDVPVLTLDGRTLAKGVLGRQRLSTLKIVLLRDARSP</sequence>